<dbReference type="STRING" id="1231336.L248_3008"/>
<dbReference type="PANTHER" id="PTHR35339">
    <property type="entry name" value="LINALOOL DEHYDRATASE_ISOMERASE DOMAIN-CONTAINING PROTEIN"/>
    <property type="match status" value="1"/>
</dbReference>
<keyword evidence="4" id="KW-1185">Reference proteome</keyword>
<dbReference type="InterPro" id="IPR049237">
    <property type="entry name" value="DUF2264_C"/>
</dbReference>
<dbReference type="AlphaFoldDB" id="U4TNP9"/>
<feature type="domain" description="DUF2264" evidence="1">
    <location>
        <begin position="37"/>
        <end position="347"/>
    </location>
</feature>
<dbReference type="PANTHER" id="PTHR35339:SF4">
    <property type="entry name" value="LINALOOL DEHYDRATASE_ISOMERASE DOMAIN-CONTAINING PROTEIN"/>
    <property type="match status" value="1"/>
</dbReference>
<accession>U4TNP9</accession>
<evidence type="ECO:0008006" key="5">
    <source>
        <dbReference type="Google" id="ProtNLM"/>
    </source>
</evidence>
<sequence>MAIFVNPERNLAMLSRDDLTAWLTRLTPPDDTYVASFGAAYDSDIRVLEAALRPLWGHLPAAAGSGRPFKEDPVIQHFYDIVQHRQLPPVDRSRRQIVVETGPISYFLGFWGDQLAADLGPANMAYLVQWLTTMTAIPLPPGNWYFFIVLLNAALRKQGYPYDQHVLANALAQLDTFYLGDGVYSDGPTQQMDYYLAFAFHFYGLLYAQLTDDDHAQVFRQRAQDFADRFIYWFDESGRSIPFGRSLTYRFAPIGFWCQFYLSGAYRGTAFTPALVKGLIDRAAHYWQQQPITSLTGQGPLTVGYGYNNYLLSEDYNAPGSPMWAFKLFGILQLPATDPYWQLPAAPYPDDLPGLSHQPASGMLFRITPGAGHHVFLSSKQMAAHAALYHGQEKYGKFAYSSHFGFNLSRDLTGIETFAIDNTLAFSIPDQDQYAGRKVITASHMAADYAVSAWHTGTARVISYLIPLTANLHVRIHEVTTKQPLISYEGGFPLAPWNPKHQKPVIVGAATIATNGNGESAIIDLLNNRQAAAVNQGPNTNLLSPEKNVVPVLTTSLSPGTTVLACAVVGDPQGCTRVDGLVQFLTTATGYAIVTQKQTIDVPRWSPTVKD</sequence>
<name>U4TNP9_9LACO</name>
<evidence type="ECO:0000313" key="3">
    <source>
        <dbReference type="EMBL" id="ERL65070.1"/>
    </source>
</evidence>
<dbReference type="Proteomes" id="UP000030647">
    <property type="component" value="Unassembled WGS sequence"/>
</dbReference>
<organism evidence="3 4">
    <name type="scientific">Schleiferilactobacillus shenzhenensis LY-73</name>
    <dbReference type="NCBI Taxonomy" id="1231336"/>
    <lineage>
        <taxon>Bacteria</taxon>
        <taxon>Bacillati</taxon>
        <taxon>Bacillota</taxon>
        <taxon>Bacilli</taxon>
        <taxon>Lactobacillales</taxon>
        <taxon>Lactobacillaceae</taxon>
        <taxon>Schleiferilactobacillus</taxon>
    </lineage>
</organism>
<reference evidence="4" key="1">
    <citation type="journal article" date="2013" name="Genome Announc.">
        <title>Whole-Genome Sequencing of Lactobacillus shenzhenensis Strain LY-73T.</title>
        <authorList>
            <person name="Lin Z."/>
            <person name="Liu Z."/>
            <person name="Yang R."/>
            <person name="Zou Y."/>
            <person name="Wan D."/>
            <person name="Chen J."/>
            <person name="Guo M."/>
            <person name="Zhao J."/>
            <person name="Fang C."/>
            <person name="Yang R."/>
            <person name="Liu F."/>
        </authorList>
    </citation>
    <scope>NUCLEOTIDE SEQUENCE [LARGE SCALE GENOMIC DNA]</scope>
    <source>
        <strain evidence="4">LY-73</strain>
    </source>
</reference>
<dbReference type="HOGENOM" id="CLU_028269_1_0_9"/>
<dbReference type="PIRSF" id="PIRSF014753">
    <property type="entry name" value="UCP014753"/>
    <property type="match status" value="1"/>
</dbReference>
<dbReference type="Pfam" id="PF20938">
    <property type="entry name" value="DUF2264_C"/>
    <property type="match status" value="1"/>
</dbReference>
<dbReference type="InterPro" id="IPR016624">
    <property type="entry name" value="UCP014753"/>
</dbReference>
<gene>
    <name evidence="3" type="ORF">L248_3008</name>
</gene>
<proteinExistence type="predicted"/>
<protein>
    <recommendedName>
        <fullName evidence="5">DUF2264 domain-containing protein</fullName>
    </recommendedName>
</protein>
<evidence type="ECO:0000259" key="2">
    <source>
        <dbReference type="Pfam" id="PF20938"/>
    </source>
</evidence>
<dbReference type="InterPro" id="IPR049349">
    <property type="entry name" value="DUF2264_N"/>
</dbReference>
<dbReference type="OrthoDB" id="9813465at2"/>
<dbReference type="EMBL" id="KI271589">
    <property type="protein sequence ID" value="ERL65070.1"/>
    <property type="molecule type" value="Genomic_DNA"/>
</dbReference>
<feature type="domain" description="DUF2264" evidence="2">
    <location>
        <begin position="371"/>
        <end position="570"/>
    </location>
</feature>
<evidence type="ECO:0000259" key="1">
    <source>
        <dbReference type="Pfam" id="PF10022"/>
    </source>
</evidence>
<dbReference type="Pfam" id="PF10022">
    <property type="entry name" value="DUF2264"/>
    <property type="match status" value="1"/>
</dbReference>
<dbReference type="eggNOG" id="COG4289">
    <property type="taxonomic scope" value="Bacteria"/>
</dbReference>
<evidence type="ECO:0000313" key="4">
    <source>
        <dbReference type="Proteomes" id="UP000030647"/>
    </source>
</evidence>